<dbReference type="Gramene" id="OIW17510">
    <property type="protein sequence ID" value="OIW17510"/>
    <property type="gene ID" value="TanjilG_22622"/>
</dbReference>
<protein>
    <submittedName>
        <fullName evidence="2">Uncharacterized protein</fullName>
    </submittedName>
</protein>
<feature type="region of interest" description="Disordered" evidence="1">
    <location>
        <begin position="20"/>
        <end position="41"/>
    </location>
</feature>
<gene>
    <name evidence="2" type="ORF">TanjilG_22622</name>
</gene>
<proteinExistence type="predicted"/>
<dbReference type="EMBL" id="CM007362">
    <property type="protein sequence ID" value="OIW17510.1"/>
    <property type="molecule type" value="Genomic_DNA"/>
</dbReference>
<name>A0A4P1RSE2_LUPAN</name>
<accession>A0A4P1RSE2</accession>
<evidence type="ECO:0000313" key="2">
    <source>
        <dbReference type="EMBL" id="OIW17510.1"/>
    </source>
</evidence>
<feature type="compositionally biased region" description="Basic and acidic residues" evidence="1">
    <location>
        <begin position="30"/>
        <end position="41"/>
    </location>
</feature>
<organism evidence="2 3">
    <name type="scientific">Lupinus angustifolius</name>
    <name type="common">Narrow-leaved blue lupine</name>
    <dbReference type="NCBI Taxonomy" id="3871"/>
    <lineage>
        <taxon>Eukaryota</taxon>
        <taxon>Viridiplantae</taxon>
        <taxon>Streptophyta</taxon>
        <taxon>Embryophyta</taxon>
        <taxon>Tracheophyta</taxon>
        <taxon>Spermatophyta</taxon>
        <taxon>Magnoliopsida</taxon>
        <taxon>eudicotyledons</taxon>
        <taxon>Gunneridae</taxon>
        <taxon>Pentapetalae</taxon>
        <taxon>rosids</taxon>
        <taxon>fabids</taxon>
        <taxon>Fabales</taxon>
        <taxon>Fabaceae</taxon>
        <taxon>Papilionoideae</taxon>
        <taxon>50 kb inversion clade</taxon>
        <taxon>genistoids sensu lato</taxon>
        <taxon>core genistoids</taxon>
        <taxon>Genisteae</taxon>
        <taxon>Lupinus</taxon>
    </lineage>
</organism>
<dbReference type="Proteomes" id="UP000188354">
    <property type="component" value="Chromosome LG02"/>
</dbReference>
<evidence type="ECO:0000313" key="3">
    <source>
        <dbReference type="Proteomes" id="UP000188354"/>
    </source>
</evidence>
<dbReference type="AlphaFoldDB" id="A0A4P1RSE2"/>
<keyword evidence="3" id="KW-1185">Reference proteome</keyword>
<sequence length="60" mass="7186">MKLGESVIVSVSYHLWVSSPRDPTTRRGTAKSEKRIDKRKTNVPHFLDEHYTRYTKKYYQ</sequence>
<evidence type="ECO:0000256" key="1">
    <source>
        <dbReference type="SAM" id="MobiDB-lite"/>
    </source>
</evidence>
<reference evidence="2 3" key="1">
    <citation type="journal article" date="2017" name="Plant Biotechnol. J.">
        <title>A comprehensive draft genome sequence for lupin (Lupinus angustifolius), an emerging health food: insights into plant-microbe interactions and legume evolution.</title>
        <authorList>
            <person name="Hane J.K."/>
            <person name="Ming Y."/>
            <person name="Kamphuis L.G."/>
            <person name="Nelson M.N."/>
            <person name="Garg G."/>
            <person name="Atkins C.A."/>
            <person name="Bayer P.E."/>
            <person name="Bravo A."/>
            <person name="Bringans S."/>
            <person name="Cannon S."/>
            <person name="Edwards D."/>
            <person name="Foley R."/>
            <person name="Gao L.L."/>
            <person name="Harrison M.J."/>
            <person name="Huang W."/>
            <person name="Hurgobin B."/>
            <person name="Li S."/>
            <person name="Liu C.W."/>
            <person name="McGrath A."/>
            <person name="Morahan G."/>
            <person name="Murray J."/>
            <person name="Weller J."/>
            <person name="Jian J."/>
            <person name="Singh K.B."/>
        </authorList>
    </citation>
    <scope>NUCLEOTIDE SEQUENCE [LARGE SCALE GENOMIC DNA]</scope>
    <source>
        <strain evidence="3">cv. Tanjil</strain>
        <tissue evidence="2">Whole plant</tissue>
    </source>
</reference>